<dbReference type="InterPro" id="IPR037235">
    <property type="entry name" value="TRCF-like_C_D7"/>
</dbReference>
<dbReference type="Gene3D" id="3.40.50.11180">
    <property type="match status" value="1"/>
</dbReference>
<dbReference type="PANTHER" id="PTHR47964:SF1">
    <property type="entry name" value="ATP-DEPENDENT DNA HELICASE HOMOLOG RECG, CHLOROPLASTIC"/>
    <property type="match status" value="1"/>
</dbReference>
<keyword evidence="3 9" id="KW-0227">DNA damage</keyword>
<dbReference type="Gene3D" id="3.90.1150.50">
    <property type="entry name" value="Transcription-repair-coupling factor, D7 domain"/>
    <property type="match status" value="1"/>
</dbReference>
<accession>V8CCH9</accession>
<dbReference type="InterPro" id="IPR011545">
    <property type="entry name" value="DEAD/DEAH_box_helicase_dom"/>
</dbReference>
<dbReference type="Pfam" id="PF03461">
    <property type="entry name" value="TRCF"/>
    <property type="match status" value="1"/>
</dbReference>
<dbReference type="SUPFAM" id="SSF143517">
    <property type="entry name" value="TRCF domain-like"/>
    <property type="match status" value="1"/>
</dbReference>
<comment type="similarity">
    <text evidence="9">In the C-terminal section; belongs to the helicase family. RecG subfamily.</text>
</comment>
<dbReference type="GO" id="GO:0000716">
    <property type="term" value="P:transcription-coupled nucleotide-excision repair, DNA damage recognition"/>
    <property type="evidence" value="ECO:0007669"/>
    <property type="project" value="UniProtKB-UniRule"/>
</dbReference>
<dbReference type="AlphaFoldDB" id="V8CCH9"/>
<keyword evidence="2 9" id="KW-0547">Nucleotide-binding</keyword>
<keyword evidence="4 9" id="KW-0378">Hydrolase</keyword>
<dbReference type="PATRIC" id="fig|1357400.3.peg.603"/>
<dbReference type="EMBL" id="AZJI01000001">
    <property type="protein sequence ID" value="ETD25113.1"/>
    <property type="molecule type" value="Genomic_DNA"/>
</dbReference>
<keyword evidence="7 9" id="KW-0238">DNA-binding</keyword>
<dbReference type="Pfam" id="PF17757">
    <property type="entry name" value="UvrB_inter"/>
    <property type="match status" value="1"/>
</dbReference>
<protein>
    <recommendedName>
        <fullName evidence="9">Transcription-repair-coupling factor</fullName>
        <shortName evidence="9">TRCF</shortName>
        <ecNumber evidence="9">3.6.4.-</ecNumber>
    </recommendedName>
</protein>
<comment type="similarity">
    <text evidence="9">In the N-terminal section; belongs to the UvrB family.</text>
</comment>
<dbReference type="NCBIfam" id="TIGR00580">
    <property type="entry name" value="mfd"/>
    <property type="match status" value="1"/>
</dbReference>
<name>V8CCH9_9HELI</name>
<proteinExistence type="inferred from homology"/>
<dbReference type="InterPro" id="IPR004576">
    <property type="entry name" value="Mfd"/>
</dbReference>
<keyword evidence="1 9" id="KW-0963">Cytoplasm</keyword>
<feature type="domain" description="Helicase ATP-binding" evidence="11">
    <location>
        <begin position="541"/>
        <end position="700"/>
    </location>
</feature>
<dbReference type="Gene3D" id="3.40.50.300">
    <property type="entry name" value="P-loop containing nucleotide triphosphate hydrolases"/>
    <property type="match status" value="2"/>
</dbReference>
<dbReference type="InterPro" id="IPR041471">
    <property type="entry name" value="UvrB_inter"/>
</dbReference>
<dbReference type="GO" id="GO:0006355">
    <property type="term" value="P:regulation of DNA-templated transcription"/>
    <property type="evidence" value="ECO:0007669"/>
    <property type="project" value="UniProtKB-UniRule"/>
</dbReference>
<evidence type="ECO:0000256" key="5">
    <source>
        <dbReference type="ARBA" id="ARBA00022806"/>
    </source>
</evidence>
<dbReference type="SUPFAM" id="SSF141259">
    <property type="entry name" value="CarD-like"/>
    <property type="match status" value="1"/>
</dbReference>
<dbReference type="InterPro" id="IPR047112">
    <property type="entry name" value="RecG/Mfd"/>
</dbReference>
<evidence type="ECO:0000256" key="3">
    <source>
        <dbReference type="ARBA" id="ARBA00022763"/>
    </source>
</evidence>
<evidence type="ECO:0000256" key="8">
    <source>
        <dbReference type="ARBA" id="ARBA00023204"/>
    </source>
</evidence>
<dbReference type="Proteomes" id="UP000018731">
    <property type="component" value="Unassembled WGS sequence"/>
</dbReference>
<dbReference type="SMART" id="SM00487">
    <property type="entry name" value="DEXDc"/>
    <property type="match status" value="1"/>
</dbReference>
<evidence type="ECO:0000256" key="4">
    <source>
        <dbReference type="ARBA" id="ARBA00022801"/>
    </source>
</evidence>
<organism evidence="13 14">
    <name type="scientific">Helicobacter macacae MIT 99-5501</name>
    <dbReference type="NCBI Taxonomy" id="1357400"/>
    <lineage>
        <taxon>Bacteria</taxon>
        <taxon>Pseudomonadati</taxon>
        <taxon>Campylobacterota</taxon>
        <taxon>Epsilonproteobacteria</taxon>
        <taxon>Campylobacterales</taxon>
        <taxon>Helicobacteraceae</taxon>
        <taxon>Helicobacter</taxon>
    </lineage>
</organism>
<dbReference type="InterPro" id="IPR001650">
    <property type="entry name" value="Helicase_C-like"/>
</dbReference>
<dbReference type="Pfam" id="PF00271">
    <property type="entry name" value="Helicase_C"/>
    <property type="match status" value="1"/>
</dbReference>
<reference evidence="13 14" key="1">
    <citation type="journal article" date="2014" name="Genome Announc.">
        <title>Draft genome sequences of six enterohepatic helicobacter species isolated from humans and one from rhesus macaques.</title>
        <authorList>
            <person name="Shen Z."/>
            <person name="Sheh A."/>
            <person name="Young S.K."/>
            <person name="Abouelliel A."/>
            <person name="Ward D.V."/>
            <person name="Earl A.M."/>
            <person name="Fox J.G."/>
        </authorList>
    </citation>
    <scope>NUCLEOTIDE SEQUENCE [LARGE SCALE GENOMIC DNA]</scope>
    <source>
        <strain evidence="13 14">MIT 99-5501</strain>
    </source>
</reference>
<dbReference type="PROSITE" id="PS51192">
    <property type="entry name" value="HELICASE_ATP_BIND_1"/>
    <property type="match status" value="1"/>
</dbReference>
<dbReference type="SMART" id="SM00490">
    <property type="entry name" value="HELICc"/>
    <property type="match status" value="1"/>
</dbReference>
<evidence type="ECO:0000256" key="7">
    <source>
        <dbReference type="ARBA" id="ARBA00023125"/>
    </source>
</evidence>
<dbReference type="SUPFAM" id="SSF52540">
    <property type="entry name" value="P-loop containing nucleoside triphosphate hydrolases"/>
    <property type="match status" value="3"/>
</dbReference>
<dbReference type="SMART" id="SM01058">
    <property type="entry name" value="CarD_TRCF"/>
    <property type="match status" value="1"/>
</dbReference>
<dbReference type="InterPro" id="IPR027417">
    <property type="entry name" value="P-loop_NTPase"/>
</dbReference>
<evidence type="ECO:0000256" key="6">
    <source>
        <dbReference type="ARBA" id="ARBA00022840"/>
    </source>
</evidence>
<comment type="function">
    <text evidence="9">Couples transcription and DNA repair by recognizing RNA polymerase (RNAP) stalled at DNA lesions. Mediates ATP-dependent release of RNAP and its truncated transcript from the DNA, and recruitment of nucleotide excision repair machinery to the damaged site.</text>
</comment>
<evidence type="ECO:0000256" key="2">
    <source>
        <dbReference type="ARBA" id="ARBA00022741"/>
    </source>
</evidence>
<dbReference type="InterPro" id="IPR036101">
    <property type="entry name" value="CarD-like/TRCF_RID_sf"/>
</dbReference>
<evidence type="ECO:0000313" key="14">
    <source>
        <dbReference type="Proteomes" id="UP000018731"/>
    </source>
</evidence>
<gene>
    <name evidence="9" type="primary">mfd</name>
    <name evidence="13" type="ORF">HMPREF2086_00448</name>
</gene>
<feature type="domain" description="Helicase C-terminal" evidence="12">
    <location>
        <begin position="721"/>
        <end position="877"/>
    </location>
</feature>
<dbReference type="Gene3D" id="2.40.10.170">
    <property type="match status" value="1"/>
</dbReference>
<keyword evidence="14" id="KW-1185">Reference proteome</keyword>
<sequence length="1062" mass="118979">MLQANLYRLLQSADSLGTSPRILLVANEKEARQAYELACFVCAQSAHSPANTSQNPPQNQKHTQDSSKAPFATPLLLPEARFSKGEDLCSFYSEILQILAILREFYERDDRLLIAPIYSLLYAFPSQKHLQSFCLEVGKRYDLEELKEKILCYGYEAVEVIEMEGEVSFRGDIIDIYPPLSRPYRISFFDDECEDIRTFDTQTQLSDKDAKLDSLTLPPALFALSEGECSALLEAIENELDSSDSVFSKDILSCGLWFLDKAGIDSCLLPQRFSTTITPNALNELDEILSIRKDLDSFWHSAKKSLPLLQIANDYTDIDFYASSLLPIITHNPHKKITLLCDSEAILSALNIQELQKAHTNIEILPINANVNFATPRQIVLSLNPAQSYTKTRKKPKLQLDELNVGEYVVHSEYGIGIFRGIVQDRILGAVRDFIAIDYQGEDKLFLPVENLHLIERYIASSGSLPIVDRLGKGSFAKLKQKARIKLFELADSIIKLAAQRNLTKGLQIDTNPPELEVFRHSSGFALTNDQENAIKEIYEDLSSGVVMDRLLSGDVGFGKTEVAMNAIYAVQKSGFQSAFIVPTTLLAAQHFASLDSRLSPLGVRIARLDRFCSAKDKREILKACKEGQIDVLIGTHSAFGVEFLRLGFVVIDEEHKFGVKQKEGLKQMCKNAHILSMSATPIPRTLNMALSKIKGLSRLETPPKERKDSRTFIKTKSPHLLKEIISREVRRGGQVFYVHNNIAQIPALKSELAELFPHLSIAVLHSRISANDTEEIMRDFMLKKYHILLCTAIVESGIHLPNANTIIIDGADRFGLADLHQLRGRVGRGDKEGFCYFLIESVESITTEAKKRLLALERNSYLGSGASIAYHDLEIRGGGNLLGESQSGHIKNIGLSLYLKMLEEAINILSGSKIDDESDKGVELRLNVSAYLNPELIPSDRLRLEIYRRLSLCEEVGEVAHIEREIEDRFGKLDEMSRAFLQLIVIKILAQARGVAKILHYEQNIQVEFRQSIKSPESSANYGNSRQDFGNNASDKSKISLTSPSKDDEDVLEMILVFLCS</sequence>
<comment type="subcellular location">
    <subcellularLocation>
        <location evidence="9">Cytoplasm</location>
    </subcellularLocation>
</comment>
<dbReference type="eggNOG" id="COG1197">
    <property type="taxonomic scope" value="Bacteria"/>
</dbReference>
<dbReference type="HOGENOM" id="CLU_005122_1_2_7"/>
<dbReference type="GO" id="GO:0003684">
    <property type="term" value="F:damaged DNA binding"/>
    <property type="evidence" value="ECO:0007669"/>
    <property type="project" value="InterPro"/>
</dbReference>
<dbReference type="Gene3D" id="3.30.2060.10">
    <property type="entry name" value="Penicillin-binding protein 1b domain"/>
    <property type="match status" value="1"/>
</dbReference>
<keyword evidence="6 9" id="KW-0067">ATP-binding</keyword>
<evidence type="ECO:0000259" key="11">
    <source>
        <dbReference type="PROSITE" id="PS51192"/>
    </source>
</evidence>
<dbReference type="RefSeq" id="WP_023927134.1">
    <property type="nucleotide sequence ID" value="NZ_KI669454.1"/>
</dbReference>
<dbReference type="Pfam" id="PF02559">
    <property type="entry name" value="CarD_TRCF_RID"/>
    <property type="match status" value="1"/>
</dbReference>
<dbReference type="HAMAP" id="MF_00969">
    <property type="entry name" value="TRCF"/>
    <property type="match status" value="1"/>
</dbReference>
<evidence type="ECO:0000256" key="10">
    <source>
        <dbReference type="SAM" id="MobiDB-lite"/>
    </source>
</evidence>
<dbReference type="GO" id="GO:0005524">
    <property type="term" value="F:ATP binding"/>
    <property type="evidence" value="ECO:0007669"/>
    <property type="project" value="UniProtKB-UniRule"/>
</dbReference>
<dbReference type="OrthoDB" id="9804325at2"/>
<keyword evidence="8 9" id="KW-0234">DNA repair</keyword>
<evidence type="ECO:0000259" key="12">
    <source>
        <dbReference type="PROSITE" id="PS51194"/>
    </source>
</evidence>
<dbReference type="PANTHER" id="PTHR47964">
    <property type="entry name" value="ATP-DEPENDENT DNA HELICASE HOMOLOG RECG, CHLOROPLASTIC"/>
    <property type="match status" value="1"/>
</dbReference>
<dbReference type="EC" id="3.6.4.-" evidence="9"/>
<dbReference type="PROSITE" id="PS51194">
    <property type="entry name" value="HELICASE_CTER"/>
    <property type="match status" value="1"/>
</dbReference>
<evidence type="ECO:0000256" key="9">
    <source>
        <dbReference type="HAMAP-Rule" id="MF_00969"/>
    </source>
</evidence>
<comment type="caution">
    <text evidence="13">The sequence shown here is derived from an EMBL/GenBank/DDBJ whole genome shotgun (WGS) entry which is preliminary data.</text>
</comment>
<dbReference type="GO" id="GO:0016787">
    <property type="term" value="F:hydrolase activity"/>
    <property type="evidence" value="ECO:0007669"/>
    <property type="project" value="UniProtKB-KW"/>
</dbReference>
<evidence type="ECO:0000313" key="13">
    <source>
        <dbReference type="EMBL" id="ETD25113.1"/>
    </source>
</evidence>
<dbReference type="SMART" id="SM00982">
    <property type="entry name" value="TRCF"/>
    <property type="match status" value="1"/>
</dbReference>
<dbReference type="InterPro" id="IPR005118">
    <property type="entry name" value="TRCF_C"/>
</dbReference>
<keyword evidence="5" id="KW-0347">Helicase</keyword>
<dbReference type="GO" id="GO:0003678">
    <property type="term" value="F:DNA helicase activity"/>
    <property type="evidence" value="ECO:0007669"/>
    <property type="project" value="TreeGrafter"/>
</dbReference>
<dbReference type="InterPro" id="IPR014001">
    <property type="entry name" value="Helicase_ATP-bd"/>
</dbReference>
<dbReference type="InterPro" id="IPR003711">
    <property type="entry name" value="CarD-like/TRCF_RID"/>
</dbReference>
<feature type="region of interest" description="Disordered" evidence="10">
    <location>
        <begin position="1017"/>
        <end position="1045"/>
    </location>
</feature>
<dbReference type="STRING" id="1357400.HMPREF2086_00448"/>
<dbReference type="GO" id="GO:0005737">
    <property type="term" value="C:cytoplasm"/>
    <property type="evidence" value="ECO:0007669"/>
    <property type="project" value="UniProtKB-SubCell"/>
</dbReference>
<dbReference type="Pfam" id="PF00270">
    <property type="entry name" value="DEAD"/>
    <property type="match status" value="1"/>
</dbReference>
<evidence type="ECO:0000256" key="1">
    <source>
        <dbReference type="ARBA" id="ARBA00022490"/>
    </source>
</evidence>